<comment type="caution">
    <text evidence="4">The sequence shown here is derived from an EMBL/GenBank/DDBJ whole genome shotgun (WGS) entry which is preliminary data.</text>
</comment>
<organism evidence="4 5">
    <name type="scientific">Streptomyces candidus</name>
    <dbReference type="NCBI Taxonomy" id="67283"/>
    <lineage>
        <taxon>Bacteria</taxon>
        <taxon>Bacillati</taxon>
        <taxon>Actinomycetota</taxon>
        <taxon>Actinomycetes</taxon>
        <taxon>Kitasatosporales</taxon>
        <taxon>Streptomycetaceae</taxon>
        <taxon>Streptomyces</taxon>
    </lineage>
</organism>
<keyword evidence="5" id="KW-1185">Reference proteome</keyword>
<dbReference type="Pfam" id="PF14581">
    <property type="entry name" value="SseB_C"/>
    <property type="match status" value="1"/>
</dbReference>
<feature type="domain" description="SseB protein N-terminal" evidence="2">
    <location>
        <begin position="65"/>
        <end position="174"/>
    </location>
</feature>
<dbReference type="InterPro" id="IPR027945">
    <property type="entry name" value="SseB_C"/>
</dbReference>
<feature type="region of interest" description="Disordered" evidence="1">
    <location>
        <begin position="1"/>
        <end position="61"/>
    </location>
</feature>
<evidence type="ECO:0008006" key="6">
    <source>
        <dbReference type="Google" id="ProtNLM"/>
    </source>
</evidence>
<dbReference type="InterPro" id="IPR009839">
    <property type="entry name" value="SseB_N"/>
</dbReference>
<accession>A0A7X0HIS9</accession>
<feature type="domain" description="SseB protein C-terminal" evidence="3">
    <location>
        <begin position="188"/>
        <end position="298"/>
    </location>
</feature>
<name>A0A7X0HIS9_9ACTN</name>
<dbReference type="Pfam" id="PF07179">
    <property type="entry name" value="SseB"/>
    <property type="match status" value="1"/>
</dbReference>
<reference evidence="4 5" key="1">
    <citation type="submission" date="2020-08" db="EMBL/GenBank/DDBJ databases">
        <title>Genomic Encyclopedia of Type Strains, Phase IV (KMG-IV): sequencing the most valuable type-strain genomes for metagenomic binning, comparative biology and taxonomic classification.</title>
        <authorList>
            <person name="Goeker M."/>
        </authorList>
    </citation>
    <scope>NUCLEOTIDE SEQUENCE [LARGE SCALE GENOMIC DNA]</scope>
    <source>
        <strain evidence="4 5">DSM 40141</strain>
    </source>
</reference>
<dbReference type="AlphaFoldDB" id="A0A7X0HIS9"/>
<evidence type="ECO:0000313" key="4">
    <source>
        <dbReference type="EMBL" id="MBB6438228.1"/>
    </source>
</evidence>
<evidence type="ECO:0000256" key="1">
    <source>
        <dbReference type="SAM" id="MobiDB-lite"/>
    </source>
</evidence>
<evidence type="ECO:0000259" key="3">
    <source>
        <dbReference type="Pfam" id="PF14581"/>
    </source>
</evidence>
<proteinExistence type="predicted"/>
<dbReference type="Proteomes" id="UP000540423">
    <property type="component" value="Unassembled WGS sequence"/>
</dbReference>
<evidence type="ECO:0000259" key="2">
    <source>
        <dbReference type="Pfam" id="PF07179"/>
    </source>
</evidence>
<gene>
    <name evidence="4" type="ORF">HNQ79_004735</name>
</gene>
<sequence>MEIPETNGAYDGAGTGPYGASGPHGTPGSYDVPGPYGAPDPYGVPGAGGAQDAHRPDAGRPGNELEEVLLASLGSPTAGARIVEVLARSSLWVPLPNGGGPDSGPLDLPTTELDGQAYVPVFSSEQQFRQVAGPHMPFAVAPAVQFARGLPPQLGIVVNPEGAVGVPLPPPAVAELCRAGRTPLDGPATGGRVRLFEPDWQDEPVDFLAAAAGEFQQSGTVVTARRTLASVEGGEPELFVGVQLSSWEAADRNAPMDALGRALGRESVPWPVHLLLLDMAQDPVADWMLERVRPFYQREN</sequence>
<protein>
    <recommendedName>
        <fullName evidence="6">Enhanced serine sensitivity protein SseB</fullName>
    </recommendedName>
</protein>
<evidence type="ECO:0000313" key="5">
    <source>
        <dbReference type="Proteomes" id="UP000540423"/>
    </source>
</evidence>
<dbReference type="EMBL" id="JACHEM010000013">
    <property type="protein sequence ID" value="MBB6438228.1"/>
    <property type="molecule type" value="Genomic_DNA"/>
</dbReference>